<keyword evidence="2" id="KW-1185">Reference proteome</keyword>
<dbReference type="EMBL" id="CAOQHR010000005">
    <property type="protein sequence ID" value="CAI6335525.1"/>
    <property type="molecule type" value="Genomic_DNA"/>
</dbReference>
<gene>
    <name evidence="1" type="ORF">PDIGIT_LOCUS8608</name>
</gene>
<sequence>MGDTLGVFFTSSCCTAIRTRLLHQEHILTSLGIINNAEEAACYANSREHAQPRLTTNGYMVCMLVIKIPASSHWGPDPSAQGLCLGRKLRCIRKALLSRYQRCRS</sequence>
<reference evidence="1" key="1">
    <citation type="submission" date="2023-01" db="EMBL/GenBank/DDBJ databases">
        <authorList>
            <person name="Van Ghelder C."/>
            <person name="Rancurel C."/>
        </authorList>
    </citation>
    <scope>NUCLEOTIDE SEQUENCE</scope>
    <source>
        <strain evidence="1">CNCM I-4278</strain>
    </source>
</reference>
<accession>A0A9W4XP16</accession>
<comment type="caution">
    <text evidence="1">The sequence shown here is derived from an EMBL/GenBank/DDBJ whole genome shotgun (WGS) entry which is preliminary data.</text>
</comment>
<dbReference type="Proteomes" id="UP001152607">
    <property type="component" value="Unassembled WGS sequence"/>
</dbReference>
<organism evidence="1 2">
    <name type="scientific">Periconia digitata</name>
    <dbReference type="NCBI Taxonomy" id="1303443"/>
    <lineage>
        <taxon>Eukaryota</taxon>
        <taxon>Fungi</taxon>
        <taxon>Dikarya</taxon>
        <taxon>Ascomycota</taxon>
        <taxon>Pezizomycotina</taxon>
        <taxon>Dothideomycetes</taxon>
        <taxon>Pleosporomycetidae</taxon>
        <taxon>Pleosporales</taxon>
        <taxon>Massarineae</taxon>
        <taxon>Periconiaceae</taxon>
        <taxon>Periconia</taxon>
    </lineage>
</organism>
<name>A0A9W4XP16_9PLEO</name>
<evidence type="ECO:0000313" key="1">
    <source>
        <dbReference type="EMBL" id="CAI6335525.1"/>
    </source>
</evidence>
<dbReference type="AlphaFoldDB" id="A0A9W4XP16"/>
<evidence type="ECO:0000313" key="2">
    <source>
        <dbReference type="Proteomes" id="UP001152607"/>
    </source>
</evidence>
<protein>
    <submittedName>
        <fullName evidence="1">Uncharacterized protein</fullName>
    </submittedName>
</protein>
<proteinExistence type="predicted"/>